<dbReference type="InterPro" id="IPR021145">
    <property type="entry name" value="Portal_protein_SPP1_Gp6-like"/>
</dbReference>
<reference evidence="1 2" key="1">
    <citation type="submission" date="2023-08" db="EMBL/GenBank/DDBJ databases">
        <title>Microbacterium aquilitoris sp. nov. and Microbacterium gwkjibeachense sp. nov., isolated from beach.</title>
        <authorList>
            <person name="Lee S.D."/>
            <person name="Yang H."/>
            <person name="Kim I."/>
        </authorList>
    </citation>
    <scope>NUCLEOTIDE SEQUENCE [LARGE SCALE GENOMIC DNA]</scope>
    <source>
        <strain evidence="1 2">KSW-18</strain>
    </source>
</reference>
<name>A0ABU3GL36_9MICO</name>
<gene>
    <name evidence="1" type="ORF">Q9S78_12105</name>
</gene>
<dbReference type="Pfam" id="PF05133">
    <property type="entry name" value="SPP1_portal"/>
    <property type="match status" value="1"/>
</dbReference>
<evidence type="ECO:0000313" key="2">
    <source>
        <dbReference type="Proteomes" id="UP001262835"/>
    </source>
</evidence>
<proteinExistence type="predicted"/>
<keyword evidence="2" id="KW-1185">Reference proteome</keyword>
<sequence length="461" mass="50761">MKLPIQGMRPDTAEHVTRLLGQLASVRLINKTRKNYYEAAQKTRHFGIAVPPHMVEFETTLSWAEKACTHLNARINLDGFALPGGELPDDVRRMIRQNRLLSEAPMTHLEAEKYGPGFAIALGGGPGEPEIVLRGLSARTTTGEWNPNARRLTKILTVTATKWGRATEFIYADDEAVYTVAEGVRGLEVVHVDGVAMCPASLLAFQPDLDNPFGRSRISHPVMRAIDRAQRTLLRSEITAEFFSAPQRYLLGAEEDIFVDEDGKQISSWDALIGRINAISRDEEGDIPQVSYAPQVSMQPHTDMIRSDAAVYSSIVDLPVSVLGVVQDNPDSAEAMEVRWDALNKIAEQAHTTFGSGWVDLLQKGVMLRDGLDELPEELDELEAVWRPASQPTRQAAADAMVKEISAMPWVAETEEALRGFGHTQKQIDRMLAEKRRAQGGVTMASLIQAATSGKSDAEVA</sequence>
<comment type="caution">
    <text evidence="1">The sequence shown here is derived from an EMBL/GenBank/DDBJ whole genome shotgun (WGS) entry which is preliminary data.</text>
</comment>
<protein>
    <submittedName>
        <fullName evidence="1">Phage portal protein</fullName>
    </submittedName>
</protein>
<accession>A0ABU3GL36</accession>
<dbReference type="RefSeq" id="WP_311870424.1">
    <property type="nucleotide sequence ID" value="NZ_JAUZVT010000002.1"/>
</dbReference>
<dbReference type="Proteomes" id="UP001262835">
    <property type="component" value="Unassembled WGS sequence"/>
</dbReference>
<evidence type="ECO:0000313" key="1">
    <source>
        <dbReference type="EMBL" id="MDT3331412.1"/>
    </source>
</evidence>
<organism evidence="1 2">
    <name type="scientific">Microbacterium aquilitoris</name>
    <dbReference type="NCBI Taxonomy" id="3067307"/>
    <lineage>
        <taxon>Bacteria</taxon>
        <taxon>Bacillati</taxon>
        <taxon>Actinomycetota</taxon>
        <taxon>Actinomycetes</taxon>
        <taxon>Micrococcales</taxon>
        <taxon>Microbacteriaceae</taxon>
        <taxon>Microbacterium</taxon>
    </lineage>
</organism>
<dbReference type="EMBL" id="JAUZVT010000002">
    <property type="protein sequence ID" value="MDT3331412.1"/>
    <property type="molecule type" value="Genomic_DNA"/>
</dbReference>